<accession>A0A0A9GG69</accession>
<proteinExistence type="predicted"/>
<feature type="compositionally biased region" description="Basic and acidic residues" evidence="1">
    <location>
        <begin position="1"/>
        <end position="11"/>
    </location>
</feature>
<evidence type="ECO:0000256" key="1">
    <source>
        <dbReference type="SAM" id="MobiDB-lite"/>
    </source>
</evidence>
<reference evidence="2" key="2">
    <citation type="journal article" date="2015" name="Data Brief">
        <title>Shoot transcriptome of the giant reed, Arundo donax.</title>
        <authorList>
            <person name="Barrero R.A."/>
            <person name="Guerrero F.D."/>
            <person name="Moolhuijzen P."/>
            <person name="Goolsby J.A."/>
            <person name="Tidwell J."/>
            <person name="Bellgard S.E."/>
            <person name="Bellgard M.I."/>
        </authorList>
    </citation>
    <scope>NUCLEOTIDE SEQUENCE</scope>
    <source>
        <tissue evidence="2">Shoot tissue taken approximately 20 cm above the soil surface</tissue>
    </source>
</reference>
<name>A0A0A9GG69_ARUDO</name>
<dbReference type="EMBL" id="GBRH01176350">
    <property type="protein sequence ID" value="JAE21546.1"/>
    <property type="molecule type" value="Transcribed_RNA"/>
</dbReference>
<organism evidence="2">
    <name type="scientific">Arundo donax</name>
    <name type="common">Giant reed</name>
    <name type="synonym">Donax arundinaceus</name>
    <dbReference type="NCBI Taxonomy" id="35708"/>
    <lineage>
        <taxon>Eukaryota</taxon>
        <taxon>Viridiplantae</taxon>
        <taxon>Streptophyta</taxon>
        <taxon>Embryophyta</taxon>
        <taxon>Tracheophyta</taxon>
        <taxon>Spermatophyta</taxon>
        <taxon>Magnoliopsida</taxon>
        <taxon>Liliopsida</taxon>
        <taxon>Poales</taxon>
        <taxon>Poaceae</taxon>
        <taxon>PACMAD clade</taxon>
        <taxon>Arundinoideae</taxon>
        <taxon>Arundineae</taxon>
        <taxon>Arundo</taxon>
    </lineage>
</organism>
<reference evidence="2" key="1">
    <citation type="submission" date="2014-09" db="EMBL/GenBank/DDBJ databases">
        <authorList>
            <person name="Magalhaes I.L.F."/>
            <person name="Oliveira U."/>
            <person name="Santos F.R."/>
            <person name="Vidigal T.H.D.A."/>
            <person name="Brescovit A.D."/>
            <person name="Santos A.J."/>
        </authorList>
    </citation>
    <scope>NUCLEOTIDE SEQUENCE</scope>
    <source>
        <tissue evidence="2">Shoot tissue taken approximately 20 cm above the soil surface</tissue>
    </source>
</reference>
<feature type="region of interest" description="Disordered" evidence="1">
    <location>
        <begin position="87"/>
        <end position="155"/>
    </location>
</feature>
<evidence type="ECO:0000313" key="2">
    <source>
        <dbReference type="EMBL" id="JAE21546.1"/>
    </source>
</evidence>
<feature type="region of interest" description="Disordered" evidence="1">
    <location>
        <begin position="1"/>
        <end position="28"/>
    </location>
</feature>
<feature type="compositionally biased region" description="Polar residues" evidence="1">
    <location>
        <begin position="111"/>
        <end position="124"/>
    </location>
</feature>
<dbReference type="AlphaFoldDB" id="A0A0A9GG69"/>
<sequence length="155" mass="16849">MEPEKLFMDRSRKARSAGAEPSPKTPLRLPCNALAATEKYRTVGGSGGSVPVMAFRLTSTWNSCEQENWAGISPDRPPLLARMRTLRLGEDGKSRPVGMAPSRRLLPRSSVCRSGSPASDSGTGPVSWFPDNARSRRRRRPDPMSVGMAPTTRPG</sequence>
<protein>
    <submittedName>
        <fullName evidence="2">Uncharacterized protein</fullName>
    </submittedName>
</protein>